<protein>
    <submittedName>
        <fullName evidence="2">Phasin family protein</fullName>
    </submittedName>
</protein>
<evidence type="ECO:0000259" key="1">
    <source>
        <dbReference type="Pfam" id="PF09361"/>
    </source>
</evidence>
<reference evidence="2 3" key="1">
    <citation type="submission" date="2018-05" db="EMBL/GenBank/DDBJ databases">
        <title>Genomic Encyclopedia of Type Strains, Phase IV (KMG-IV): sequencing the most valuable type-strain genomes for metagenomic binning, comparative biology and taxonomic classification.</title>
        <authorList>
            <person name="Goeker M."/>
        </authorList>
    </citation>
    <scope>NUCLEOTIDE SEQUENCE [LARGE SCALE GENOMIC DNA]</scope>
    <source>
        <strain evidence="2 3">DSM 16791</strain>
    </source>
</reference>
<proteinExistence type="predicted"/>
<dbReference type="InterPro" id="IPR018968">
    <property type="entry name" value="Phasin"/>
</dbReference>
<dbReference type="InterPro" id="IPR010127">
    <property type="entry name" value="Phasin_subfam-1"/>
</dbReference>
<evidence type="ECO:0000313" key="3">
    <source>
        <dbReference type="Proteomes" id="UP000246352"/>
    </source>
</evidence>
<dbReference type="EMBL" id="QGTR01000001">
    <property type="protein sequence ID" value="PWW03659.1"/>
    <property type="molecule type" value="Genomic_DNA"/>
</dbReference>
<comment type="caution">
    <text evidence="2">The sequence shown here is derived from an EMBL/GenBank/DDBJ whole genome shotgun (WGS) entry which is preliminary data.</text>
</comment>
<sequence>MMNFDSSSKLGKEAMDSMLTTVSSMTKGFQQIAAEATDYSKKAFEDSSAVVEKLVAAKSLDKAIEIQTDFAKSSYEGFVAQATKMSEIYADLAKQAYKPFEEAAAKVGTHA</sequence>
<keyword evidence="3" id="KW-1185">Reference proteome</keyword>
<gene>
    <name evidence="2" type="ORF">DFR52_101345</name>
</gene>
<dbReference type="RefSeq" id="WP_110030185.1">
    <property type="nucleotide sequence ID" value="NZ_QGTR01000001.1"/>
</dbReference>
<dbReference type="Proteomes" id="UP000246352">
    <property type="component" value="Unassembled WGS sequence"/>
</dbReference>
<organism evidence="2 3">
    <name type="scientific">Hoeflea marina</name>
    <dbReference type="NCBI Taxonomy" id="274592"/>
    <lineage>
        <taxon>Bacteria</taxon>
        <taxon>Pseudomonadati</taxon>
        <taxon>Pseudomonadota</taxon>
        <taxon>Alphaproteobacteria</taxon>
        <taxon>Hyphomicrobiales</taxon>
        <taxon>Rhizobiaceae</taxon>
        <taxon>Hoeflea</taxon>
    </lineage>
</organism>
<dbReference type="OrthoDB" id="7678100at2"/>
<dbReference type="NCBIfam" id="TIGR01841">
    <property type="entry name" value="phasin"/>
    <property type="match status" value="1"/>
</dbReference>
<dbReference type="AlphaFoldDB" id="A0A317PR56"/>
<evidence type="ECO:0000313" key="2">
    <source>
        <dbReference type="EMBL" id="PWW03659.1"/>
    </source>
</evidence>
<dbReference type="Pfam" id="PF09361">
    <property type="entry name" value="Phasin_2"/>
    <property type="match status" value="1"/>
</dbReference>
<feature type="domain" description="Phasin" evidence="1">
    <location>
        <begin position="8"/>
        <end position="102"/>
    </location>
</feature>
<accession>A0A317PR56</accession>
<name>A0A317PR56_9HYPH</name>